<dbReference type="EMBL" id="CP002364">
    <property type="protein sequence ID" value="ADW17714.1"/>
    <property type="molecule type" value="Genomic_DNA"/>
</dbReference>
<accession>A0A7U3YLR5</accession>
<dbReference type="AlphaFoldDB" id="A0A7U3YLR5"/>
<dbReference type="Pfam" id="PF20250">
    <property type="entry name" value="FapA_N"/>
    <property type="match status" value="2"/>
</dbReference>
<dbReference type="KEGG" id="dpr:Despr_1560"/>
<protein>
    <recommendedName>
        <fullName evidence="1">Flagellar Assembly Protein A N-terminal region domain-containing protein</fullName>
    </recommendedName>
</protein>
<dbReference type="Pfam" id="PF03961">
    <property type="entry name" value="FapA"/>
    <property type="match status" value="1"/>
</dbReference>
<feature type="domain" description="Flagellar Assembly Protein A N-terminal region" evidence="1">
    <location>
        <begin position="8"/>
        <end position="180"/>
    </location>
</feature>
<feature type="domain" description="Flagellar Assembly Protein A N-terminal region" evidence="1">
    <location>
        <begin position="198"/>
        <end position="367"/>
    </location>
</feature>
<evidence type="ECO:0000259" key="1">
    <source>
        <dbReference type="Pfam" id="PF20250"/>
    </source>
</evidence>
<dbReference type="InterPro" id="IPR046866">
    <property type="entry name" value="FapA_N"/>
</dbReference>
<dbReference type="PANTHER" id="PTHR38032">
    <property type="entry name" value="POLYMERASE-RELATED"/>
    <property type="match status" value="1"/>
</dbReference>
<dbReference type="PANTHER" id="PTHR38032:SF1">
    <property type="entry name" value="RNA-BINDING PROTEIN KHPB N-TERMINAL DOMAIN-CONTAINING PROTEIN"/>
    <property type="match status" value="1"/>
</dbReference>
<name>A0A7U3YLR5_DESPD</name>
<proteinExistence type="predicted"/>
<dbReference type="Proteomes" id="UP000006365">
    <property type="component" value="Chromosome"/>
</dbReference>
<reference evidence="2 3" key="1">
    <citation type="journal article" date="2011" name="Stand. Genomic Sci.">
        <title>Complete genome sequence of Desulfobulbus propionicus type strain (1pr3).</title>
        <authorList>
            <person name="Pagani I."/>
            <person name="Lapidus A."/>
            <person name="Nolan M."/>
            <person name="Lucas S."/>
            <person name="Hammon N."/>
            <person name="Deshpande S."/>
            <person name="Cheng J.F."/>
            <person name="Chertkov O."/>
            <person name="Davenport K."/>
            <person name="Tapia R."/>
            <person name="Han C."/>
            <person name="Goodwin L."/>
            <person name="Pitluck S."/>
            <person name="Liolios K."/>
            <person name="Mavromatis K."/>
            <person name="Ivanova N."/>
            <person name="Mikhailova N."/>
            <person name="Pati A."/>
            <person name="Chen A."/>
            <person name="Palaniappan K."/>
            <person name="Land M."/>
            <person name="Hauser L."/>
            <person name="Chang Y.J."/>
            <person name="Jeffries C.D."/>
            <person name="Detter J.C."/>
            <person name="Brambilla E."/>
            <person name="Kannan K.P."/>
            <person name="Djao O.D."/>
            <person name="Rohde M."/>
            <person name="Pukall R."/>
            <person name="Spring S."/>
            <person name="Goker M."/>
            <person name="Sikorski J."/>
            <person name="Woyke T."/>
            <person name="Bristow J."/>
            <person name="Eisen J.A."/>
            <person name="Markowitz V."/>
            <person name="Hugenholtz P."/>
            <person name="Kyrpides N.C."/>
            <person name="Klenk H.P."/>
        </authorList>
    </citation>
    <scope>NUCLEOTIDE SEQUENCE [LARGE SCALE GENOMIC DNA]</scope>
    <source>
        <strain evidence="3">ATCC 33891 / DSM 2032 / 1pr3</strain>
    </source>
</reference>
<keyword evidence="3" id="KW-1185">Reference proteome</keyword>
<dbReference type="RefSeq" id="WP_015724255.1">
    <property type="nucleotide sequence ID" value="NC_014972.1"/>
</dbReference>
<gene>
    <name evidence="2" type="ordered locus">Despr_1560</name>
</gene>
<organism evidence="2 3">
    <name type="scientific">Desulfobulbus propionicus (strain ATCC 33891 / DSM 2032 / VKM B-1956 / 1pr3)</name>
    <dbReference type="NCBI Taxonomy" id="577650"/>
    <lineage>
        <taxon>Bacteria</taxon>
        <taxon>Pseudomonadati</taxon>
        <taxon>Thermodesulfobacteriota</taxon>
        <taxon>Desulfobulbia</taxon>
        <taxon>Desulfobulbales</taxon>
        <taxon>Desulfobulbaceae</taxon>
        <taxon>Desulfobulbus</taxon>
    </lineage>
</organism>
<sequence>MNRSPIFLHISTDKLRATLLPTASTEEAVTLDSGAALSQLLDDRGIVHGLDHQALARAATCIDRDEPLTEPLLVAQGTPPTPGYRGLQPCFRPVPLTVEQAGEEGQTIRVQLLLVPLVGPGEAVADAGPSSPAVPGKNIFGEKIPCPVPGEQTIVAGNNTVLSADGQQLTATVWGYPSFAAARKGAAEQVKLGVDRLIQATPDRMQALLRLRPAPPGHDLPDQATVLRVLDEEGIVYGRLPQAISQCLELCRGQQRPQTTVIALGLLPVKGSDAWLRFAIEVGPLPGKVMGNGEIDYRERNMFIGVNKDQLIAVRVPPSPGSPGRDIFGAPVAQTPGKDLALKVTDDASFDPESGEIRASRAGVLSMVSEGSVKVCSRQIISRDVDFTTGNIVSRDALEIRGSVRPKFRVNALGDILIRGNIEKAQIRSDSNVVVKAGMVGDHAVIRSRGDVDIQFLENGRIFAGGSILVRRSGYYCRMHAGANLHSEPAARFIASQLVAAGSITVGTVGSDNADPSLLAAAVSPEQLQRFFELRRTLAAQTEAIAALQQLVGPEADSEELEELLAEHEESRQQFASLNLIVPKDREPEDQGLSHALACTIVVRGKVFAGTEIRIGNSRTVLGATLSNVCFRLRDQIPAGADKRDILFLANKK</sequence>
<dbReference type="InterPro" id="IPR005646">
    <property type="entry name" value="FapA"/>
</dbReference>
<dbReference type="InterPro" id="IPR046865">
    <property type="entry name" value="FapA_b_solenoid"/>
</dbReference>
<evidence type="ECO:0000313" key="3">
    <source>
        <dbReference type="Proteomes" id="UP000006365"/>
    </source>
</evidence>
<evidence type="ECO:0000313" key="2">
    <source>
        <dbReference type="EMBL" id="ADW17714.1"/>
    </source>
</evidence>